<evidence type="ECO:0000256" key="2">
    <source>
        <dbReference type="SAM" id="Phobius"/>
    </source>
</evidence>
<evidence type="ECO:0000313" key="4">
    <source>
        <dbReference type="Proteomes" id="UP000315003"/>
    </source>
</evidence>
<feature type="transmembrane region" description="Helical" evidence="2">
    <location>
        <begin position="44"/>
        <end position="63"/>
    </location>
</feature>
<evidence type="ECO:0008006" key="5">
    <source>
        <dbReference type="Google" id="ProtNLM"/>
    </source>
</evidence>
<feature type="transmembrane region" description="Helical" evidence="2">
    <location>
        <begin position="744"/>
        <end position="766"/>
    </location>
</feature>
<dbReference type="AlphaFoldDB" id="A0A517SUJ9"/>
<dbReference type="InterPro" id="IPR029062">
    <property type="entry name" value="Class_I_gatase-like"/>
</dbReference>
<evidence type="ECO:0000256" key="1">
    <source>
        <dbReference type="SAM" id="MobiDB-lite"/>
    </source>
</evidence>
<dbReference type="OrthoDB" id="252901at2"/>
<dbReference type="InterPro" id="IPR036465">
    <property type="entry name" value="vWFA_dom_sf"/>
</dbReference>
<feature type="region of interest" description="Disordered" evidence="1">
    <location>
        <begin position="165"/>
        <end position="187"/>
    </location>
</feature>
<dbReference type="EMBL" id="CP036272">
    <property type="protein sequence ID" value="QDT59791.1"/>
    <property type="molecule type" value="Genomic_DNA"/>
</dbReference>
<accession>A0A517SUJ9</accession>
<evidence type="ECO:0000313" key="3">
    <source>
        <dbReference type="EMBL" id="QDT59791.1"/>
    </source>
</evidence>
<gene>
    <name evidence="3" type="ORF">SV7mr_23010</name>
</gene>
<keyword evidence="2" id="KW-0472">Membrane</keyword>
<proteinExistence type="predicted"/>
<name>A0A517SUJ9_9BACT</name>
<dbReference type="PANTHER" id="PTHR37947">
    <property type="entry name" value="BLL2462 PROTEIN"/>
    <property type="match status" value="1"/>
</dbReference>
<protein>
    <recommendedName>
        <fullName evidence="5">Glutamine amidotransferase domain-containing protein</fullName>
    </recommendedName>
</protein>
<dbReference type="PANTHER" id="PTHR37947:SF1">
    <property type="entry name" value="BLL2462 PROTEIN"/>
    <property type="match status" value="1"/>
</dbReference>
<dbReference type="Proteomes" id="UP000315003">
    <property type="component" value="Chromosome"/>
</dbReference>
<dbReference type="Gene3D" id="3.40.50.410">
    <property type="entry name" value="von Willebrand factor, type A domain"/>
    <property type="match status" value="1"/>
</dbReference>
<keyword evidence="2" id="KW-1133">Transmembrane helix</keyword>
<keyword evidence="2" id="KW-0812">Transmembrane</keyword>
<dbReference type="SUPFAM" id="SSF53300">
    <property type="entry name" value="vWA-like"/>
    <property type="match status" value="1"/>
</dbReference>
<organism evidence="3 4">
    <name type="scientific">Stieleria bergensis</name>
    <dbReference type="NCBI Taxonomy" id="2528025"/>
    <lineage>
        <taxon>Bacteria</taxon>
        <taxon>Pseudomonadati</taxon>
        <taxon>Planctomycetota</taxon>
        <taxon>Planctomycetia</taxon>
        <taxon>Pirellulales</taxon>
        <taxon>Pirellulaceae</taxon>
        <taxon>Stieleria</taxon>
    </lineage>
</organism>
<reference evidence="3 4" key="1">
    <citation type="submission" date="2019-02" db="EMBL/GenBank/DDBJ databases">
        <title>Deep-cultivation of Planctomycetes and their phenomic and genomic characterization uncovers novel biology.</title>
        <authorList>
            <person name="Wiegand S."/>
            <person name="Jogler M."/>
            <person name="Boedeker C."/>
            <person name="Pinto D."/>
            <person name="Vollmers J."/>
            <person name="Rivas-Marin E."/>
            <person name="Kohn T."/>
            <person name="Peeters S.H."/>
            <person name="Heuer A."/>
            <person name="Rast P."/>
            <person name="Oberbeckmann S."/>
            <person name="Bunk B."/>
            <person name="Jeske O."/>
            <person name="Meyerdierks A."/>
            <person name="Storesund J.E."/>
            <person name="Kallscheuer N."/>
            <person name="Luecker S."/>
            <person name="Lage O.M."/>
            <person name="Pohl T."/>
            <person name="Merkel B.J."/>
            <person name="Hornburger P."/>
            <person name="Mueller R.-W."/>
            <person name="Bruemmer F."/>
            <person name="Labrenz M."/>
            <person name="Spormann A.M."/>
            <person name="Op den Camp H."/>
            <person name="Overmann J."/>
            <person name="Amann R."/>
            <person name="Jetten M.S.M."/>
            <person name="Mascher T."/>
            <person name="Medema M.H."/>
            <person name="Devos D.P."/>
            <person name="Kaster A.-K."/>
            <person name="Ovreas L."/>
            <person name="Rohde M."/>
            <person name="Galperin M.Y."/>
            <person name="Jogler C."/>
        </authorList>
    </citation>
    <scope>NUCLEOTIDE SEQUENCE [LARGE SCALE GENOMIC DNA]</scope>
    <source>
        <strain evidence="3 4">SV_7m_r</strain>
    </source>
</reference>
<dbReference type="Gene3D" id="3.40.50.880">
    <property type="match status" value="1"/>
</dbReference>
<feature type="transmembrane region" description="Helical" evidence="2">
    <location>
        <begin position="12"/>
        <end position="32"/>
    </location>
</feature>
<dbReference type="SUPFAM" id="SSF52317">
    <property type="entry name" value="Class I glutamine amidotransferase-like"/>
    <property type="match status" value="1"/>
</dbReference>
<sequence length="773" mass="85590">MIENSDISFAWSPMIAVMAILIAVATAILSFIACQRTNWRRSTVLLEGTRMLIVLLAVILLGGPEWIQQFRPNTKPVVAVLYDDSDSMTTQDVTATSGPSKTISRKQAIEALINEQTWDDLKERAEVIIEPFSGPQTVTDANDDQASAARNDTPQIRLASLLNTQAQPAAEADDDESDTAFGTNLSGPISQTIQQHENLLGVFVVSDGDWNVGGSPVNAAGKLRAAGVPIFALPVGSDTRLPDIELISFDVPTFAIASKKVRIPFTVESSLPRDHMANVVLETEDGQAIEKQVRVAAMGRTADFFEWTPDLLGDRSLKLTVDDHPSEIRQDNNTASAPISIREEKLKVLIVESFPRWEYRYLRNSLSRDPGVTVSCLLFHPGLEKRGGGNKDYISSFPATKEELAEYDVVFLGDVGLDDNQLTIEQCDLLHGLVQDQASGLVFLPGWEGRQFTLLETKLAELMPVNLDDTQLGGWGSRTAQHFELTEMGRRSLLTKLADTADENLAVWGNLPGFQWYAPVTSAKNGTETLAVHQEASNQYGRIPLLVTRTFGSGKVLFMGTDGAWRWRKGVEDKYHYRFWGQVVRWMAYRRNMAQGETMRMYYSPERPRVRQTVSFDANVMEISGEPLSKGTVVLRITSPSNRLETVRLQSSGGQWGAFSGRFTSKEPGQHKLQLFCKETGQTLDTSLFIQGESLEKIGQPARPEVLEELARMTQGSVISFNQLPEIIQQLNAMPDPPPTVRRVALWSHPITFAVLVGLLGLFWIARKGAGLI</sequence>
<keyword evidence="4" id="KW-1185">Reference proteome</keyword>
<dbReference type="RefSeq" id="WP_145271885.1">
    <property type="nucleotide sequence ID" value="NZ_CP036272.1"/>
</dbReference>